<dbReference type="PANTHER" id="PTHR11545">
    <property type="entry name" value="RIBOSOMAL PROTEIN L13"/>
    <property type="match status" value="1"/>
</dbReference>
<dbReference type="CDD" id="cd00392">
    <property type="entry name" value="Ribosomal_L13"/>
    <property type="match status" value="1"/>
</dbReference>
<dbReference type="SUPFAM" id="SSF52161">
    <property type="entry name" value="Ribosomal protein L13"/>
    <property type="match status" value="1"/>
</dbReference>
<dbReference type="AlphaFoldDB" id="A0A1F7I6S2"/>
<proteinExistence type="inferred from homology"/>
<dbReference type="InterPro" id="IPR005823">
    <property type="entry name" value="Ribosomal_uL13_bac-type"/>
</dbReference>
<dbReference type="InterPro" id="IPR036899">
    <property type="entry name" value="Ribosomal_uL13_sf"/>
</dbReference>
<dbReference type="PROSITE" id="PS00783">
    <property type="entry name" value="RIBOSOMAL_L13"/>
    <property type="match status" value="1"/>
</dbReference>
<reference evidence="7 8" key="1">
    <citation type="journal article" date="2016" name="Nat. Commun.">
        <title>Thousands of microbial genomes shed light on interconnected biogeochemical processes in an aquifer system.</title>
        <authorList>
            <person name="Anantharaman K."/>
            <person name="Brown C.T."/>
            <person name="Hug L.A."/>
            <person name="Sharon I."/>
            <person name="Castelle C.J."/>
            <person name="Probst A.J."/>
            <person name="Thomas B.C."/>
            <person name="Singh A."/>
            <person name="Wilkins M.J."/>
            <person name="Karaoz U."/>
            <person name="Brodie E.L."/>
            <person name="Williams K.H."/>
            <person name="Hubbard S.S."/>
            <person name="Banfield J.F."/>
        </authorList>
    </citation>
    <scope>NUCLEOTIDE SEQUENCE [LARGE SCALE GENOMIC DNA]</scope>
</reference>
<dbReference type="Proteomes" id="UP000179024">
    <property type="component" value="Unassembled WGS sequence"/>
</dbReference>
<dbReference type="PIRSF" id="PIRSF002181">
    <property type="entry name" value="Ribosomal_L13"/>
    <property type="match status" value="1"/>
</dbReference>
<comment type="function">
    <text evidence="4 6">This protein is one of the early assembly proteins of the 50S ribosomal subunit, although it is not seen to bind rRNA by itself. It is important during the early stages of 50S assembly.</text>
</comment>
<dbReference type="HAMAP" id="MF_01366">
    <property type="entry name" value="Ribosomal_uL13"/>
    <property type="match status" value="1"/>
</dbReference>
<dbReference type="GO" id="GO:0005840">
    <property type="term" value="C:ribosome"/>
    <property type="evidence" value="ECO:0007669"/>
    <property type="project" value="UniProtKB-KW"/>
</dbReference>
<evidence type="ECO:0000256" key="1">
    <source>
        <dbReference type="ARBA" id="ARBA00006227"/>
    </source>
</evidence>
<sequence>MPTLTKTTQSIKAKNIERDWHLFDAKKVVLGRFITDVAARLIGKHKTQYSTHLDVGDNVVVINAQETRVTGRKAQQKIYTRYSGYPGGLKEVSYERLKQKDSRKIIENAVSGMLPKNKLRKQRMRRLHVYSNDQHPFGGKFTK</sequence>
<evidence type="ECO:0000256" key="6">
    <source>
        <dbReference type="RuleBase" id="RU003878"/>
    </source>
</evidence>
<dbReference type="PANTHER" id="PTHR11545:SF2">
    <property type="entry name" value="LARGE RIBOSOMAL SUBUNIT PROTEIN UL13M"/>
    <property type="match status" value="1"/>
</dbReference>
<protein>
    <recommendedName>
        <fullName evidence="4">Large ribosomal subunit protein uL13</fullName>
    </recommendedName>
</protein>
<dbReference type="Gene3D" id="3.90.1180.10">
    <property type="entry name" value="Ribosomal protein L13"/>
    <property type="match status" value="1"/>
</dbReference>
<evidence type="ECO:0000256" key="5">
    <source>
        <dbReference type="RuleBase" id="RU003877"/>
    </source>
</evidence>
<dbReference type="GO" id="GO:0003729">
    <property type="term" value="F:mRNA binding"/>
    <property type="evidence" value="ECO:0007669"/>
    <property type="project" value="TreeGrafter"/>
</dbReference>
<dbReference type="InterPro" id="IPR023563">
    <property type="entry name" value="Ribosomal_uL13_CS"/>
</dbReference>
<dbReference type="GO" id="GO:0006412">
    <property type="term" value="P:translation"/>
    <property type="evidence" value="ECO:0007669"/>
    <property type="project" value="UniProtKB-UniRule"/>
</dbReference>
<dbReference type="GO" id="GO:0003735">
    <property type="term" value="F:structural constituent of ribosome"/>
    <property type="evidence" value="ECO:0007669"/>
    <property type="project" value="InterPro"/>
</dbReference>
<evidence type="ECO:0000313" key="7">
    <source>
        <dbReference type="EMBL" id="OGK39067.1"/>
    </source>
</evidence>
<comment type="caution">
    <text evidence="7">The sequence shown here is derived from an EMBL/GenBank/DDBJ whole genome shotgun (WGS) entry which is preliminary data.</text>
</comment>
<gene>
    <name evidence="4 6" type="primary">rplM</name>
    <name evidence="7" type="ORF">A3F34_02590</name>
</gene>
<dbReference type="Pfam" id="PF00572">
    <property type="entry name" value="Ribosomal_L13"/>
    <property type="match status" value="1"/>
</dbReference>
<keyword evidence="2 4" id="KW-0689">Ribosomal protein</keyword>
<dbReference type="InterPro" id="IPR005822">
    <property type="entry name" value="Ribosomal_uL13"/>
</dbReference>
<evidence type="ECO:0000256" key="3">
    <source>
        <dbReference type="ARBA" id="ARBA00023274"/>
    </source>
</evidence>
<dbReference type="NCBIfam" id="TIGR01066">
    <property type="entry name" value="rplM_bact"/>
    <property type="match status" value="1"/>
</dbReference>
<evidence type="ECO:0000313" key="8">
    <source>
        <dbReference type="Proteomes" id="UP000179024"/>
    </source>
</evidence>
<dbReference type="GO" id="GO:1990904">
    <property type="term" value="C:ribonucleoprotein complex"/>
    <property type="evidence" value="ECO:0007669"/>
    <property type="project" value="UniProtKB-KW"/>
</dbReference>
<comment type="similarity">
    <text evidence="1 4 5">Belongs to the universal ribosomal protein uL13 family.</text>
</comment>
<name>A0A1F7I6S2_9BACT</name>
<accession>A0A1F7I6S2</accession>
<dbReference type="GO" id="GO:0017148">
    <property type="term" value="P:negative regulation of translation"/>
    <property type="evidence" value="ECO:0007669"/>
    <property type="project" value="TreeGrafter"/>
</dbReference>
<dbReference type="EMBL" id="MGAE01000027">
    <property type="protein sequence ID" value="OGK39067.1"/>
    <property type="molecule type" value="Genomic_DNA"/>
</dbReference>
<evidence type="ECO:0000256" key="4">
    <source>
        <dbReference type="HAMAP-Rule" id="MF_01366"/>
    </source>
</evidence>
<organism evidence="7 8">
    <name type="scientific">Candidatus Roizmanbacteria bacterium RIFCSPHIGHO2_12_FULL_44_10</name>
    <dbReference type="NCBI Taxonomy" id="1802054"/>
    <lineage>
        <taxon>Bacteria</taxon>
        <taxon>Candidatus Roizmaniibacteriota</taxon>
    </lineage>
</organism>
<evidence type="ECO:0000256" key="2">
    <source>
        <dbReference type="ARBA" id="ARBA00022980"/>
    </source>
</evidence>
<keyword evidence="3 4" id="KW-0687">Ribonucleoprotein</keyword>
<comment type="subunit">
    <text evidence="4">Part of the 50S ribosomal subunit.</text>
</comment>